<dbReference type="SUPFAM" id="SSF81442">
    <property type="entry name" value="Cytochrome c oxidase subunit I-like"/>
    <property type="match status" value="1"/>
</dbReference>
<accession>A0A7X0HR76</accession>
<dbReference type="EC" id="1.7.2.5" evidence="3"/>
<dbReference type="Gene3D" id="1.20.210.10">
    <property type="entry name" value="Cytochrome c oxidase-like, subunit I domain"/>
    <property type="match status" value="1"/>
</dbReference>
<name>A0A7X0HR76_9BACI</name>
<dbReference type="PANTHER" id="PTHR10422:SF38">
    <property type="entry name" value="CYTOCHROME B SUBUNIT OF NITRIC OXIDE REDUCTASE"/>
    <property type="match status" value="1"/>
</dbReference>
<feature type="transmembrane region" description="Helical" evidence="1">
    <location>
        <begin position="336"/>
        <end position="357"/>
    </location>
</feature>
<protein>
    <submittedName>
        <fullName evidence="3">Nitric oxide reductase subunit B</fullName>
        <ecNumber evidence="3">1.7.2.5</ecNumber>
    </submittedName>
</protein>
<feature type="transmembrane region" description="Helical" evidence="1">
    <location>
        <begin position="7"/>
        <end position="26"/>
    </location>
</feature>
<sequence length="761" mass="86131">MNYRRLWISLSLVIIISFAILGYYGGKIYQVMPPIPERVLAQDGTELFTGQDIKNGQNVWQSIGGQEVGSIWGHGAYVAPDWNADWLHREALWILNKWGQAEYGNDFAELTNEQKAQLQARLKKEMRTNTYNEETKELIISNDRADALRALSAYYAGLFMDDPKLSELRDHYAIPVNTIKDGQRMAQMNAFFFWSTWAAATNRPGSDITYTNNWPNEKLIDNRPTGEMVVWSVVSFVVLLAGVGALAWYFAVQRRKENHADERYPEKDPLLALSPTPSMKATLKYFWIVAALMVVQVGLGAVAAHYAVEGAGFYGIPIQEWLPYSVVRTWHTQLGILWIATAWLATGLFMAPAVSGYEPKFQRALVNFLFICLLIIVVGSMAGQWMGVFQKFDNQTNFWFGHQGYEYVDLGRFWQIFLTVGLFLWLLLMGRALLPAFKKSTEDRHLLVMFFIAATAIPLFYIPGLMWGQHTHLAMAEYWRWWVVHLWVEGFFEVFATVVIAFLFTRMGLLRTATATASVLFSTTIFLFGGIIGTFHHLYFSGTPLGVLAFGAVFSALEVVPLVLIGFEAYENLTLSRTKPWVKVYKWPIYCFVAVAFWNLVGAGLFGFFINPPISLYYMQGLNTTPVHGHTALFGVYGVLGIGLMLFCLKGLTGQKVWKTKLLAFAFWAINIGLALMVLLSLLPIGLMQTWASVEHGMWYARSADFLQQDIVQTFHWMRIIGDTIFAIGVVALGWFILGLKTGWSIKDQANEIEHTIGKNS</sequence>
<evidence type="ECO:0000313" key="3">
    <source>
        <dbReference type="EMBL" id="MBB6445246.1"/>
    </source>
</evidence>
<dbReference type="GO" id="GO:0016020">
    <property type="term" value="C:membrane"/>
    <property type="evidence" value="ECO:0007669"/>
    <property type="project" value="InterPro"/>
</dbReference>
<keyword evidence="1" id="KW-0812">Transmembrane</keyword>
<feature type="transmembrane region" description="Helical" evidence="1">
    <location>
        <begin position="630"/>
        <end position="650"/>
    </location>
</feature>
<dbReference type="Proteomes" id="UP000531594">
    <property type="component" value="Unassembled WGS sequence"/>
</dbReference>
<organism evidence="3 4">
    <name type="scientific">Bacillus benzoevorans</name>
    <dbReference type="NCBI Taxonomy" id="1456"/>
    <lineage>
        <taxon>Bacteria</taxon>
        <taxon>Bacillati</taxon>
        <taxon>Bacillota</taxon>
        <taxon>Bacilli</taxon>
        <taxon>Bacillales</taxon>
        <taxon>Bacillaceae</taxon>
        <taxon>Bacillus</taxon>
    </lineage>
</organism>
<reference evidence="3 4" key="1">
    <citation type="submission" date="2020-08" db="EMBL/GenBank/DDBJ databases">
        <title>Genomic Encyclopedia of Type Strains, Phase IV (KMG-IV): sequencing the most valuable type-strain genomes for metagenomic binning, comparative biology and taxonomic classification.</title>
        <authorList>
            <person name="Goeker M."/>
        </authorList>
    </citation>
    <scope>NUCLEOTIDE SEQUENCE [LARGE SCALE GENOMIC DNA]</scope>
    <source>
        <strain evidence="3 4">DSM 5391</strain>
    </source>
</reference>
<feature type="transmembrane region" description="Helical" evidence="1">
    <location>
        <begin position="228"/>
        <end position="251"/>
    </location>
</feature>
<dbReference type="EMBL" id="JACHGK010000005">
    <property type="protein sequence ID" value="MBB6445246.1"/>
    <property type="molecule type" value="Genomic_DNA"/>
</dbReference>
<feature type="transmembrane region" description="Helical" evidence="1">
    <location>
        <begin position="364"/>
        <end position="386"/>
    </location>
</feature>
<dbReference type="GO" id="GO:0004129">
    <property type="term" value="F:cytochrome-c oxidase activity"/>
    <property type="evidence" value="ECO:0007669"/>
    <property type="project" value="InterPro"/>
</dbReference>
<evidence type="ECO:0000259" key="2">
    <source>
        <dbReference type="Pfam" id="PF22085"/>
    </source>
</evidence>
<proteinExistence type="predicted"/>
<dbReference type="InterPro" id="IPR036927">
    <property type="entry name" value="Cyt_c_oxase-like_su1_sf"/>
</dbReference>
<feature type="transmembrane region" description="Helical" evidence="1">
    <location>
        <begin position="545"/>
        <end position="567"/>
    </location>
</feature>
<dbReference type="InterPro" id="IPR000883">
    <property type="entry name" value="Cyt_C_Oxase_1"/>
</dbReference>
<keyword evidence="1" id="KW-0472">Membrane</keyword>
<feature type="transmembrane region" description="Helical" evidence="1">
    <location>
        <begin position="717"/>
        <end position="738"/>
    </location>
</feature>
<feature type="transmembrane region" description="Helical" evidence="1">
    <location>
        <begin position="587"/>
        <end position="610"/>
    </location>
</feature>
<evidence type="ECO:0000313" key="4">
    <source>
        <dbReference type="Proteomes" id="UP000531594"/>
    </source>
</evidence>
<feature type="transmembrane region" description="Helical" evidence="1">
    <location>
        <begin position="479"/>
        <end position="505"/>
    </location>
</feature>
<dbReference type="AlphaFoldDB" id="A0A7X0HR76"/>
<keyword evidence="1" id="KW-1133">Transmembrane helix</keyword>
<dbReference type="Pfam" id="PF00115">
    <property type="entry name" value="COX1"/>
    <property type="match status" value="1"/>
</dbReference>
<keyword evidence="4" id="KW-1185">Reference proteome</keyword>
<dbReference type="GO" id="GO:0016966">
    <property type="term" value="F:nitric oxide reductase activity"/>
    <property type="evidence" value="ECO:0007669"/>
    <property type="project" value="UniProtKB-EC"/>
</dbReference>
<dbReference type="GO" id="GO:0020037">
    <property type="term" value="F:heme binding"/>
    <property type="evidence" value="ECO:0007669"/>
    <property type="project" value="InterPro"/>
</dbReference>
<dbReference type="InterPro" id="IPR054309">
    <property type="entry name" value="NorB_cytochrome_c-like"/>
</dbReference>
<feature type="transmembrane region" description="Helical" evidence="1">
    <location>
        <begin position="662"/>
        <end position="683"/>
    </location>
</feature>
<feature type="domain" description="Nitric oxide reductase subunit B cytochrome c-like" evidence="2">
    <location>
        <begin position="36"/>
        <end position="216"/>
    </location>
</feature>
<feature type="transmembrane region" description="Helical" evidence="1">
    <location>
        <begin position="285"/>
        <end position="308"/>
    </location>
</feature>
<evidence type="ECO:0000256" key="1">
    <source>
        <dbReference type="SAM" id="Phobius"/>
    </source>
</evidence>
<dbReference type="Pfam" id="PF22085">
    <property type="entry name" value="NorB_cytochrome_c-like"/>
    <property type="match status" value="1"/>
</dbReference>
<comment type="caution">
    <text evidence="3">The sequence shown here is derived from an EMBL/GenBank/DDBJ whole genome shotgun (WGS) entry which is preliminary data.</text>
</comment>
<feature type="transmembrane region" description="Helical" evidence="1">
    <location>
        <begin position="517"/>
        <end position="539"/>
    </location>
</feature>
<gene>
    <name evidence="3" type="ORF">HNR53_001864</name>
</gene>
<keyword evidence="3" id="KW-0560">Oxidoreductase</keyword>
<feature type="transmembrane region" description="Helical" evidence="1">
    <location>
        <begin position="413"/>
        <end position="434"/>
    </location>
</feature>
<feature type="transmembrane region" description="Helical" evidence="1">
    <location>
        <begin position="446"/>
        <end position="467"/>
    </location>
</feature>
<dbReference type="PANTHER" id="PTHR10422">
    <property type="entry name" value="CYTOCHROME C OXIDASE SUBUNIT 1"/>
    <property type="match status" value="1"/>
</dbReference>
<dbReference type="GO" id="GO:0009060">
    <property type="term" value="P:aerobic respiration"/>
    <property type="evidence" value="ECO:0007669"/>
    <property type="project" value="InterPro"/>
</dbReference>
<dbReference type="RefSeq" id="WP_184525108.1">
    <property type="nucleotide sequence ID" value="NZ_JACHGK010000005.1"/>
</dbReference>